<dbReference type="GO" id="GO:0004177">
    <property type="term" value="F:aminopeptidase activity"/>
    <property type="evidence" value="ECO:0007669"/>
    <property type="project" value="UniProtKB-KW"/>
</dbReference>
<dbReference type="InterPro" id="IPR014782">
    <property type="entry name" value="Peptidase_M1_dom"/>
</dbReference>
<keyword evidence="1" id="KW-0732">Signal</keyword>
<keyword evidence="4" id="KW-0378">Hydrolase</keyword>
<dbReference type="RefSeq" id="WP_311368830.1">
    <property type="nucleotide sequence ID" value="NZ_JAVRHX010000002.1"/>
</dbReference>
<dbReference type="Proteomes" id="UP001253545">
    <property type="component" value="Unassembled WGS sequence"/>
</dbReference>
<dbReference type="Gene3D" id="2.60.40.1730">
    <property type="entry name" value="tricorn interacting facor f3 domain"/>
    <property type="match status" value="1"/>
</dbReference>
<feature type="domain" description="Peptidase M1 membrane alanine aminopeptidase" evidence="2">
    <location>
        <begin position="276"/>
        <end position="475"/>
    </location>
</feature>
<dbReference type="EMBL" id="JAVRHX010000002">
    <property type="protein sequence ID" value="MDT0595320.1"/>
    <property type="molecule type" value="Genomic_DNA"/>
</dbReference>
<dbReference type="Pfam" id="PF01433">
    <property type="entry name" value="Peptidase_M1"/>
    <property type="match status" value="1"/>
</dbReference>
<evidence type="ECO:0000313" key="5">
    <source>
        <dbReference type="Proteomes" id="UP001253545"/>
    </source>
</evidence>
<proteinExistence type="predicted"/>
<keyword evidence="4" id="KW-0645">Protease</keyword>
<evidence type="ECO:0000259" key="2">
    <source>
        <dbReference type="Pfam" id="PF01433"/>
    </source>
</evidence>
<dbReference type="EC" id="3.4.11.-" evidence="4"/>
<dbReference type="SUPFAM" id="SSF55486">
    <property type="entry name" value="Metalloproteases ('zincins'), catalytic domain"/>
    <property type="match status" value="1"/>
</dbReference>
<organism evidence="4 5">
    <name type="scientific">Glaciecola petra</name>
    <dbReference type="NCBI Taxonomy" id="3075602"/>
    <lineage>
        <taxon>Bacteria</taxon>
        <taxon>Pseudomonadati</taxon>
        <taxon>Pseudomonadota</taxon>
        <taxon>Gammaproteobacteria</taxon>
        <taxon>Alteromonadales</taxon>
        <taxon>Alteromonadaceae</taxon>
        <taxon>Glaciecola</taxon>
    </lineage>
</organism>
<dbReference type="InterPro" id="IPR050344">
    <property type="entry name" value="Peptidase_M1_aminopeptidases"/>
</dbReference>
<dbReference type="InterPro" id="IPR045357">
    <property type="entry name" value="Aminopeptidase_N-like_N"/>
</dbReference>
<keyword evidence="4" id="KW-0031">Aminopeptidase</keyword>
<evidence type="ECO:0000313" key="4">
    <source>
        <dbReference type="EMBL" id="MDT0595320.1"/>
    </source>
</evidence>
<feature type="chain" id="PRO_5045764062" evidence="1">
    <location>
        <begin position="24"/>
        <end position="566"/>
    </location>
</feature>
<reference evidence="4 5" key="1">
    <citation type="submission" date="2023-09" db="EMBL/GenBank/DDBJ databases">
        <authorList>
            <person name="Rey-Velasco X."/>
        </authorList>
    </citation>
    <scope>NUCLEOTIDE SEQUENCE [LARGE SCALE GENOMIC DNA]</scope>
    <source>
        <strain evidence="4 5">P117</strain>
    </source>
</reference>
<dbReference type="InterPro" id="IPR027268">
    <property type="entry name" value="Peptidase_M4/M1_CTD_sf"/>
</dbReference>
<dbReference type="Gene3D" id="1.10.390.10">
    <property type="entry name" value="Neutral Protease Domain 2"/>
    <property type="match status" value="1"/>
</dbReference>
<dbReference type="CDD" id="cd09603">
    <property type="entry name" value="M1_APN_like"/>
    <property type="match status" value="1"/>
</dbReference>
<feature type="domain" description="Aminopeptidase N-like N-terminal" evidence="3">
    <location>
        <begin position="51"/>
        <end position="225"/>
    </location>
</feature>
<evidence type="ECO:0000259" key="3">
    <source>
        <dbReference type="Pfam" id="PF17900"/>
    </source>
</evidence>
<gene>
    <name evidence="4" type="ORF">RM552_10725</name>
</gene>
<name>A0ABU2ZRQ9_9ALTE</name>
<keyword evidence="5" id="KW-1185">Reference proteome</keyword>
<sequence length="566" mass="64145">MKVFFIGVILTGVLFLNACVSQPAPLRTKYTMKSDGAVPESQKNLMITNAELHFTVFPKQKSISGKSILTLISSKQRSEIGIDLDSLFKIDAIKINDTPLDQSMYSNPEGLLKISLPTPISGEVVLTIEYSGKPRVAVNAPWDGGFVWSKTSQGKDWIATAVQGEGCDLFWPCIDYPVGEPKNLSMHITVPKDLFAAANGVLTNITDQGQTKTYHWQANSVQNTYGVALNIGPYEIIETTYQSIYGNTIPVYFYHLPESKEKAQELTKELLEITHFFEKFVGPYPFAKDKIGVVETPHLGMEHQTINAYGNHYKKDKYGFDWLLHHEFAHEWFANQLTNENADHMWLHEGFGAYLQPLYAQYLHGDYVYMAYMHSKRLGVRNSFPIVGNKTLSVEEVYQKETGPGGDIYSKASWVLHTLRNLIGDEHFFAASTELVYGRPDPQPGNFSPVIANTQDFLKIVNRVTGQDYTWFFDVYLYQASLPKVVKEQSEGRVLLSWQIENDKYFPMPLDISLNGKVLTLDLSTQVNIEVGPFDKLIIDPSSKVLKEETYVNEYQEFMEEARTLK</sequence>
<protein>
    <submittedName>
        <fullName evidence="4">M1 family metallopeptidase</fullName>
        <ecNumber evidence="4">3.4.11.-</ecNumber>
    </submittedName>
</protein>
<dbReference type="SUPFAM" id="SSF63737">
    <property type="entry name" value="Leukotriene A4 hydrolase N-terminal domain"/>
    <property type="match status" value="1"/>
</dbReference>
<dbReference type="InterPro" id="IPR042097">
    <property type="entry name" value="Aminopeptidase_N-like_N_sf"/>
</dbReference>
<dbReference type="PANTHER" id="PTHR11533">
    <property type="entry name" value="PROTEASE M1 ZINC METALLOPROTEASE"/>
    <property type="match status" value="1"/>
</dbReference>
<feature type="signal peptide" evidence="1">
    <location>
        <begin position="1"/>
        <end position="23"/>
    </location>
</feature>
<dbReference type="PANTHER" id="PTHR11533:SF174">
    <property type="entry name" value="PUROMYCIN-SENSITIVE AMINOPEPTIDASE-RELATED"/>
    <property type="match status" value="1"/>
</dbReference>
<accession>A0ABU2ZRQ9</accession>
<evidence type="ECO:0000256" key="1">
    <source>
        <dbReference type="SAM" id="SignalP"/>
    </source>
</evidence>
<comment type="caution">
    <text evidence="4">The sequence shown here is derived from an EMBL/GenBank/DDBJ whole genome shotgun (WGS) entry which is preliminary data.</text>
</comment>
<dbReference type="Pfam" id="PF17900">
    <property type="entry name" value="Peptidase_M1_N"/>
    <property type="match status" value="1"/>
</dbReference>